<keyword evidence="3" id="KW-1185">Reference proteome</keyword>
<comment type="caution">
    <text evidence="2">The sequence shown here is derived from an EMBL/GenBank/DDBJ whole genome shotgun (WGS) entry which is preliminary data.</text>
</comment>
<keyword evidence="1" id="KW-0732">Signal</keyword>
<feature type="signal peptide" evidence="1">
    <location>
        <begin position="1"/>
        <end position="18"/>
    </location>
</feature>
<accession>A0ABS8C075</accession>
<name>A0ABS8C075_9ALTE</name>
<dbReference type="EMBL" id="JAEINI020000001">
    <property type="protein sequence ID" value="MCB5225731.1"/>
    <property type="molecule type" value="Genomic_DNA"/>
</dbReference>
<sequence>MKYVVLAWLLCCSHFSYADFAYHGQLQLQTASGEQRQQIFTLQLKREAGAYQFTVGQQQTRFAMPPQSYSMALILQDDTDVWVTDLSNQPLHGFTLQLGQYLIKLNKDDNARSARGRFVLQINDEFYYFSKGPAQINFSLTDNGISELNVRGMFKPKR</sequence>
<gene>
    <name evidence="2" type="ORF">JAO78_002765</name>
</gene>
<feature type="chain" id="PRO_5047252811" evidence="1">
    <location>
        <begin position="19"/>
        <end position="158"/>
    </location>
</feature>
<evidence type="ECO:0000313" key="3">
    <source>
        <dbReference type="Proteomes" id="UP000633814"/>
    </source>
</evidence>
<dbReference type="RefSeq" id="WP_226749815.1">
    <property type="nucleotide sequence ID" value="NZ_JAEINI020000001.1"/>
</dbReference>
<reference evidence="2 3" key="1">
    <citation type="submission" date="2021-10" db="EMBL/GenBank/DDBJ databases">
        <title>Alishewanella koreense sp. nov. isolated from seawater of southwestern coast in South Korea and the proposal for the reclassification of Rheinheimera perlucida and Rheinheimera tuosuensis as Arsukibacterium perlucida and Arsukibacterium tuosuensis.</title>
        <authorList>
            <person name="Kim K.H."/>
            <person name="Ruan W."/>
            <person name="Kim K.R."/>
            <person name="Baek J.H."/>
            <person name="Jeon C.O."/>
        </authorList>
    </citation>
    <scope>NUCLEOTIDE SEQUENCE [LARGE SCALE GENOMIC DNA]</scope>
    <source>
        <strain evidence="2 3">16-MA</strain>
    </source>
</reference>
<dbReference type="Proteomes" id="UP000633814">
    <property type="component" value="Unassembled WGS sequence"/>
</dbReference>
<evidence type="ECO:0000313" key="2">
    <source>
        <dbReference type="EMBL" id="MCB5225731.1"/>
    </source>
</evidence>
<evidence type="ECO:0000256" key="1">
    <source>
        <dbReference type="SAM" id="SignalP"/>
    </source>
</evidence>
<proteinExistence type="predicted"/>
<protein>
    <submittedName>
        <fullName evidence="2">Uncharacterized protein</fullName>
    </submittedName>
</protein>
<organism evidence="2 3">
    <name type="scientific">Alishewanella maricola</name>
    <dbReference type="NCBI Taxonomy" id="2795740"/>
    <lineage>
        <taxon>Bacteria</taxon>
        <taxon>Pseudomonadati</taxon>
        <taxon>Pseudomonadota</taxon>
        <taxon>Gammaproteobacteria</taxon>
        <taxon>Alteromonadales</taxon>
        <taxon>Alteromonadaceae</taxon>
        <taxon>Alishewanella</taxon>
    </lineage>
</organism>